<evidence type="ECO:0000313" key="2">
    <source>
        <dbReference type="EMBL" id="KAK8481150.1"/>
    </source>
</evidence>
<keyword evidence="3" id="KW-1185">Reference proteome</keyword>
<feature type="region of interest" description="Disordered" evidence="1">
    <location>
        <begin position="67"/>
        <end position="89"/>
    </location>
</feature>
<protein>
    <submittedName>
        <fullName evidence="2">Uncharacterized protein</fullName>
    </submittedName>
</protein>
<organism evidence="2 3">
    <name type="scientific">Hibiscus sabdariffa</name>
    <name type="common">roselle</name>
    <dbReference type="NCBI Taxonomy" id="183260"/>
    <lineage>
        <taxon>Eukaryota</taxon>
        <taxon>Viridiplantae</taxon>
        <taxon>Streptophyta</taxon>
        <taxon>Embryophyta</taxon>
        <taxon>Tracheophyta</taxon>
        <taxon>Spermatophyta</taxon>
        <taxon>Magnoliopsida</taxon>
        <taxon>eudicotyledons</taxon>
        <taxon>Gunneridae</taxon>
        <taxon>Pentapetalae</taxon>
        <taxon>rosids</taxon>
        <taxon>malvids</taxon>
        <taxon>Malvales</taxon>
        <taxon>Malvaceae</taxon>
        <taxon>Malvoideae</taxon>
        <taxon>Hibiscus</taxon>
    </lineage>
</organism>
<feature type="region of interest" description="Disordered" evidence="1">
    <location>
        <begin position="235"/>
        <end position="255"/>
    </location>
</feature>
<feature type="region of interest" description="Disordered" evidence="1">
    <location>
        <begin position="122"/>
        <end position="156"/>
    </location>
</feature>
<feature type="compositionally biased region" description="Acidic residues" evidence="1">
    <location>
        <begin position="199"/>
        <end position="209"/>
    </location>
</feature>
<accession>A0ABR1ZKL6</accession>
<reference evidence="2 3" key="1">
    <citation type="journal article" date="2024" name="G3 (Bethesda)">
        <title>Genome assembly of Hibiscus sabdariffa L. provides insights into metabolisms of medicinal natural products.</title>
        <authorList>
            <person name="Kim T."/>
        </authorList>
    </citation>
    <scope>NUCLEOTIDE SEQUENCE [LARGE SCALE GENOMIC DNA]</scope>
    <source>
        <strain evidence="2">TK-2024</strain>
        <tissue evidence="2">Old leaves</tissue>
    </source>
</reference>
<proteinExistence type="predicted"/>
<feature type="region of interest" description="Disordered" evidence="1">
    <location>
        <begin position="1"/>
        <end position="35"/>
    </location>
</feature>
<feature type="compositionally biased region" description="Polar residues" evidence="1">
    <location>
        <begin position="12"/>
        <end position="24"/>
    </location>
</feature>
<sequence>MRIRKRFPSFPVTPSSVASSTEAPPQQEEMEVSSFPVPAERIAREASREHVLTDWKDIMARAHKMLGGSSHTANHRTVQSGVPEEHSTTGPVINEEAVIELQSGNGRNKSLLEQENPTKTMVIKQGGRNERKEKKRNYSGTGISKQKRTDSSSWKDVAKEMFSGNSKYGKAETAMRIDGQKERAKVRLLMEAGYQAKDEGEDEDEDEEGYTSGSNEKKVKTRSLTSIYADIRSLMPAAGSSKLNHSQDSEESFSE</sequence>
<name>A0ABR1ZKL6_9ROSI</name>
<feature type="compositionally biased region" description="Polar residues" evidence="1">
    <location>
        <begin position="69"/>
        <end position="80"/>
    </location>
</feature>
<evidence type="ECO:0000313" key="3">
    <source>
        <dbReference type="Proteomes" id="UP001396334"/>
    </source>
</evidence>
<dbReference type="Proteomes" id="UP001396334">
    <property type="component" value="Unassembled WGS sequence"/>
</dbReference>
<comment type="caution">
    <text evidence="2">The sequence shown here is derived from an EMBL/GenBank/DDBJ whole genome shotgun (WGS) entry which is preliminary data.</text>
</comment>
<gene>
    <name evidence="2" type="ORF">V6N11_061802</name>
</gene>
<evidence type="ECO:0000256" key="1">
    <source>
        <dbReference type="SAM" id="MobiDB-lite"/>
    </source>
</evidence>
<dbReference type="EMBL" id="JBBPBN010000943">
    <property type="protein sequence ID" value="KAK8481150.1"/>
    <property type="molecule type" value="Genomic_DNA"/>
</dbReference>
<feature type="region of interest" description="Disordered" evidence="1">
    <location>
        <begin position="192"/>
        <end position="222"/>
    </location>
</feature>